<evidence type="ECO:0000256" key="4">
    <source>
        <dbReference type="ARBA" id="ARBA00022692"/>
    </source>
</evidence>
<dbReference type="Gene3D" id="1.20.120.1630">
    <property type="match status" value="1"/>
</dbReference>
<keyword evidence="6 13" id="KW-1133">Transmembrane helix</keyword>
<accession>A0A4R8PU52</accession>
<dbReference type="GO" id="GO:0050613">
    <property type="term" value="F:Delta14-sterol reductase activity"/>
    <property type="evidence" value="ECO:0007669"/>
    <property type="project" value="TreeGrafter"/>
</dbReference>
<reference evidence="14 15" key="1">
    <citation type="submission" date="2018-12" db="EMBL/GenBank/DDBJ databases">
        <title>Genome sequence and assembly of Colletotrichum trifolii.</title>
        <authorList>
            <person name="Gan P."/>
            <person name="Shirasu K."/>
        </authorList>
    </citation>
    <scope>NUCLEOTIDE SEQUENCE [LARGE SCALE GENOMIC DNA]</scope>
    <source>
        <strain evidence="14 15">543-2</strain>
    </source>
</reference>
<comment type="subcellular location">
    <subcellularLocation>
        <location evidence="1">Membrane</location>
        <topology evidence="1">Multi-pass membrane protein</topology>
    </subcellularLocation>
</comment>
<name>A0A4R8PU52_COLTR</name>
<dbReference type="GO" id="GO:0006696">
    <property type="term" value="P:ergosterol biosynthetic process"/>
    <property type="evidence" value="ECO:0007669"/>
    <property type="project" value="TreeGrafter"/>
</dbReference>
<dbReference type="PANTHER" id="PTHR21257:SF52">
    <property type="entry name" value="DELTA(14)-STEROL REDUCTASE TM7SF2"/>
    <property type="match status" value="1"/>
</dbReference>
<gene>
    <name evidence="14" type="primary">ERG24</name>
    <name evidence="14" type="ORF">CTRI78_v012210</name>
</gene>
<proteinExistence type="inferred from homology"/>
<feature type="transmembrane region" description="Helical" evidence="13">
    <location>
        <begin position="320"/>
        <end position="339"/>
    </location>
</feature>
<feature type="transmembrane region" description="Helical" evidence="13">
    <location>
        <begin position="20"/>
        <end position="42"/>
    </location>
</feature>
<dbReference type="InterPro" id="IPR018083">
    <property type="entry name" value="Sterol_reductase_CS"/>
</dbReference>
<keyword evidence="9 13" id="KW-0443">Lipid metabolism</keyword>
<evidence type="ECO:0000256" key="3">
    <source>
        <dbReference type="ARBA" id="ARBA00022516"/>
    </source>
</evidence>
<dbReference type="GO" id="GO:0005789">
    <property type="term" value="C:endoplasmic reticulum membrane"/>
    <property type="evidence" value="ECO:0007669"/>
    <property type="project" value="TreeGrafter"/>
</dbReference>
<organism evidence="14 15">
    <name type="scientific">Colletotrichum trifolii</name>
    <dbReference type="NCBI Taxonomy" id="5466"/>
    <lineage>
        <taxon>Eukaryota</taxon>
        <taxon>Fungi</taxon>
        <taxon>Dikarya</taxon>
        <taxon>Ascomycota</taxon>
        <taxon>Pezizomycotina</taxon>
        <taxon>Sordariomycetes</taxon>
        <taxon>Hypocreomycetidae</taxon>
        <taxon>Glomerellales</taxon>
        <taxon>Glomerellaceae</taxon>
        <taxon>Colletotrichum</taxon>
        <taxon>Colletotrichum orbiculare species complex</taxon>
    </lineage>
</organism>
<keyword evidence="11 13" id="KW-1207">Sterol metabolism</keyword>
<feature type="transmembrane region" description="Helical" evidence="13">
    <location>
        <begin position="439"/>
        <end position="456"/>
    </location>
</feature>
<dbReference type="STRING" id="5466.A0A4R8PU52"/>
<keyword evidence="4 13" id="KW-0812">Transmembrane</keyword>
<dbReference type="PROSITE" id="PS01017">
    <property type="entry name" value="STEROL_REDUCT_1"/>
    <property type="match status" value="1"/>
</dbReference>
<comment type="caution">
    <text evidence="14">The sequence shown here is derived from an EMBL/GenBank/DDBJ whole genome shotgun (WGS) entry which is preliminary data.</text>
</comment>
<evidence type="ECO:0000256" key="12">
    <source>
        <dbReference type="ARBA" id="ARBA00023221"/>
    </source>
</evidence>
<evidence type="ECO:0000256" key="11">
    <source>
        <dbReference type="ARBA" id="ARBA00023166"/>
    </source>
</evidence>
<evidence type="ECO:0000256" key="2">
    <source>
        <dbReference type="ARBA" id="ARBA00005402"/>
    </source>
</evidence>
<evidence type="ECO:0000313" key="15">
    <source>
        <dbReference type="Proteomes" id="UP000295703"/>
    </source>
</evidence>
<keyword evidence="8 13" id="KW-0756">Sterol biosynthesis</keyword>
<dbReference type="InterPro" id="IPR001171">
    <property type="entry name" value="ERG24_DHCR-like"/>
</dbReference>
<evidence type="ECO:0000256" key="9">
    <source>
        <dbReference type="ARBA" id="ARBA00023098"/>
    </source>
</evidence>
<evidence type="ECO:0000256" key="1">
    <source>
        <dbReference type="ARBA" id="ARBA00004141"/>
    </source>
</evidence>
<evidence type="ECO:0000256" key="8">
    <source>
        <dbReference type="ARBA" id="ARBA00023011"/>
    </source>
</evidence>
<feature type="transmembrane region" description="Helical" evidence="13">
    <location>
        <begin position="155"/>
        <end position="175"/>
    </location>
</feature>
<dbReference type="PROSITE" id="PS01018">
    <property type="entry name" value="STEROL_REDUCT_2"/>
    <property type="match status" value="1"/>
</dbReference>
<protein>
    <recommendedName>
        <fullName evidence="13">Delta(14)-sterol reductase</fullName>
    </recommendedName>
    <alternativeName>
        <fullName evidence="13">C-14 sterol reductase</fullName>
    </alternativeName>
    <alternativeName>
        <fullName evidence="13">Sterol C14-reductase</fullName>
    </alternativeName>
</protein>
<comment type="similarity">
    <text evidence="2 13">Belongs to the ERG4/ERG24 family.</text>
</comment>
<evidence type="ECO:0000256" key="6">
    <source>
        <dbReference type="ARBA" id="ARBA00022989"/>
    </source>
</evidence>
<evidence type="ECO:0000256" key="7">
    <source>
        <dbReference type="ARBA" id="ARBA00023002"/>
    </source>
</evidence>
<dbReference type="Pfam" id="PF01222">
    <property type="entry name" value="ERG4_ERG24"/>
    <property type="match status" value="1"/>
</dbReference>
<keyword evidence="12 13" id="KW-0753">Steroid metabolism</keyword>
<dbReference type="Proteomes" id="UP000295703">
    <property type="component" value="Unassembled WGS sequence"/>
</dbReference>
<dbReference type="AlphaFoldDB" id="A0A4R8PU52"/>
<feature type="transmembrane region" description="Helical" evidence="13">
    <location>
        <begin position="251"/>
        <end position="270"/>
    </location>
</feature>
<keyword evidence="10 13" id="KW-0472">Membrane</keyword>
<evidence type="ECO:0000256" key="5">
    <source>
        <dbReference type="ARBA" id="ARBA00022955"/>
    </source>
</evidence>
<evidence type="ECO:0000313" key="14">
    <source>
        <dbReference type="EMBL" id="TDZ27640.1"/>
    </source>
</evidence>
<feature type="transmembrane region" description="Helical" evidence="13">
    <location>
        <begin position="290"/>
        <end position="308"/>
    </location>
</feature>
<feature type="transmembrane region" description="Helical" evidence="13">
    <location>
        <begin position="124"/>
        <end position="143"/>
    </location>
</feature>
<dbReference type="PANTHER" id="PTHR21257">
    <property type="entry name" value="DELTA(14)-STEROL REDUCTASE"/>
    <property type="match status" value="1"/>
</dbReference>
<evidence type="ECO:0000256" key="10">
    <source>
        <dbReference type="ARBA" id="ARBA00023136"/>
    </source>
</evidence>
<sequence>MVDKSKHNVVQQPHGYHFGGPYGTFGISVILPILVYVFAFACNDVSGCPAPSLLHPENLTLAQLKSDVGWPEEGIRGLGSVKVTGAVLGYYLSNALLYRFLPATEVEGVQLASGGKLKYRFNSFSSSMFILAICLAGTVSQGAEFPVWTFITDNYIQVVTANMLVAFASATFVYVRSFSVSPGNVENRELAEGGHSGNLVYDWFIGRELNPRVNIPIIGEIDFKVFMEIRPGLLGWTLVNFAWVAWQYRTYGFVSNSIAFVSFSQLVYVVDCWWNEPAILTTIDIITDGFGFMLAFGDVAWLPFMYSLQTKYLAVYPVSVSPFGLVGIFSIIGGAFYIFRASNSQKNTFRNNPSDPSVASLEYMETKAGTRLLVSGWWGVARHINYLGDWLQAWPYSLPVGMAGYQIVSAGSGFVQSGAEGVFKMADGREVIQGEARGWGIPFTYFYVLYFAILLIHRDRRDDEKCARKYGEDWEKYKRIVRWRILPGIY</sequence>
<evidence type="ECO:0000256" key="13">
    <source>
        <dbReference type="RuleBase" id="RU369120"/>
    </source>
</evidence>
<keyword evidence="15" id="KW-1185">Reference proteome</keyword>
<dbReference type="EMBL" id="RYZW01002739">
    <property type="protein sequence ID" value="TDZ27640.1"/>
    <property type="molecule type" value="Genomic_DNA"/>
</dbReference>
<keyword evidence="5 13" id="KW-0752">Steroid biosynthesis</keyword>
<keyword evidence="7 13" id="KW-0560">Oxidoreductase</keyword>
<keyword evidence="3 13" id="KW-0444">Lipid biosynthesis</keyword>